<comment type="similarity">
    <text evidence="2">Belongs to the histone deacetylase family.</text>
</comment>
<evidence type="ECO:0000256" key="2">
    <source>
        <dbReference type="ARBA" id="ARBA00005947"/>
    </source>
</evidence>
<dbReference type="KEGG" id="cee:CENDO_01285"/>
<dbReference type="OrthoDB" id="9808367at2"/>
<comment type="pathway">
    <text evidence="1">Ketone degradation; acetoin degradation.</text>
</comment>
<dbReference type="GO" id="GO:0004407">
    <property type="term" value="F:histone deacetylase activity"/>
    <property type="evidence" value="ECO:0007669"/>
    <property type="project" value="TreeGrafter"/>
</dbReference>
<dbReference type="Gene3D" id="3.40.800.20">
    <property type="entry name" value="Histone deacetylase domain"/>
    <property type="match status" value="1"/>
</dbReference>
<dbReference type="CDD" id="cd09994">
    <property type="entry name" value="HDAC_AcuC_like"/>
    <property type="match status" value="1"/>
</dbReference>
<dbReference type="GO" id="GO:0045150">
    <property type="term" value="P:acetoin catabolic process"/>
    <property type="evidence" value="ECO:0007669"/>
    <property type="project" value="UniProtKB-UniPathway"/>
</dbReference>
<keyword evidence="7" id="KW-1185">Reference proteome</keyword>
<accession>A0A4P7QE27</accession>
<evidence type="ECO:0000313" key="6">
    <source>
        <dbReference type="EMBL" id="QCB27560.1"/>
    </source>
</evidence>
<proteinExistence type="inferred from homology"/>
<dbReference type="InterPro" id="IPR003085">
    <property type="entry name" value="AcuC"/>
</dbReference>
<dbReference type="RefSeq" id="WP_136140411.1">
    <property type="nucleotide sequence ID" value="NZ_CP039247.1"/>
</dbReference>
<dbReference type="InterPro" id="IPR023696">
    <property type="entry name" value="Ureohydrolase_dom_sf"/>
</dbReference>
<dbReference type="PANTHER" id="PTHR10625:SF10">
    <property type="entry name" value="HISTONE DEACETYLASE HDAC1"/>
    <property type="match status" value="1"/>
</dbReference>
<reference evidence="6 7" key="1">
    <citation type="submission" date="2019-04" db="EMBL/GenBank/DDBJ databases">
        <title>Corynebacterium endometrii sp. nov., isolated from the uterus of a cow with endometritis.</title>
        <authorList>
            <person name="Ballas P."/>
            <person name="Ruckert C."/>
            <person name="Wagener K."/>
            <person name="Drillich M."/>
            <person name="Kaempfer P."/>
            <person name="Busse H.-J."/>
            <person name="Ehling-Schulz M."/>
        </authorList>
    </citation>
    <scope>NUCLEOTIDE SEQUENCE [LARGE SCALE GENOMIC DNA]</scope>
    <source>
        <strain evidence="6 7">LMM-1653</strain>
    </source>
</reference>
<dbReference type="AlphaFoldDB" id="A0A4P7QE27"/>
<dbReference type="GO" id="GO:0040029">
    <property type="term" value="P:epigenetic regulation of gene expression"/>
    <property type="evidence" value="ECO:0007669"/>
    <property type="project" value="TreeGrafter"/>
</dbReference>
<evidence type="ECO:0000259" key="5">
    <source>
        <dbReference type="Pfam" id="PF00850"/>
    </source>
</evidence>
<dbReference type="PANTHER" id="PTHR10625">
    <property type="entry name" value="HISTONE DEACETYLASE HDAC1-RELATED"/>
    <property type="match status" value="1"/>
</dbReference>
<dbReference type="InterPro" id="IPR023801">
    <property type="entry name" value="His_deacetylse_dom"/>
</dbReference>
<organism evidence="6 7">
    <name type="scientific">Corynebacterium endometrii</name>
    <dbReference type="NCBI Taxonomy" id="2488819"/>
    <lineage>
        <taxon>Bacteria</taxon>
        <taxon>Bacillati</taxon>
        <taxon>Actinomycetota</taxon>
        <taxon>Actinomycetes</taxon>
        <taxon>Mycobacteriales</taxon>
        <taxon>Corynebacteriaceae</taxon>
        <taxon>Corynebacterium</taxon>
    </lineage>
</organism>
<name>A0A4P7QE27_9CORY</name>
<keyword evidence="4" id="KW-0006">Acetoin catabolism</keyword>
<dbReference type="InterPro" id="IPR000286">
    <property type="entry name" value="HDACs"/>
</dbReference>
<dbReference type="Pfam" id="PF00850">
    <property type="entry name" value="Hist_deacetyl"/>
    <property type="match status" value="1"/>
</dbReference>
<sequence length="387" mass="42056">MTTLGVEPRPLLVITEEMYSYSFGDDHPWVADRAKVAVDVASHFGLLGQFDVSYPHPLDDATLRLVHSQDYIDATRSGAPNPKYGIGTDDNPLNPQLPEAASRIAAGTLDAVKAVFEGVAPRAVNLSGGLHHAFASSMSGFCLYNDAAIAIQWLLDHGLERVAYVDFDAHHGDGVESIFWNDPRVLTISIHESGLYLFPNTGFAKDIGGPNAAGTAVNVALPKDASDDEWLQTIHAIIPPLLKKFRPQFVISQHGADPHRDDPLADLQISINAMARAYHSMREWAESFADGKWVAVGGGGYRMDSVARAWTQVLAAVADVELNLSAKMPDYWESKFGSGVSRTLGDAGVSALIDNFDPHRIVTHCPHPALVQTSGYVFPYWGLRPYG</sequence>
<dbReference type="Proteomes" id="UP000296352">
    <property type="component" value="Chromosome"/>
</dbReference>
<dbReference type="UniPathway" id="UPA00040"/>
<dbReference type="EMBL" id="CP039247">
    <property type="protein sequence ID" value="QCB27560.1"/>
    <property type="molecule type" value="Genomic_DNA"/>
</dbReference>
<dbReference type="PRINTS" id="PR01270">
    <property type="entry name" value="HDASUPER"/>
</dbReference>
<dbReference type="InterPro" id="IPR037138">
    <property type="entry name" value="His_deacetylse_dom_sf"/>
</dbReference>
<evidence type="ECO:0000256" key="3">
    <source>
        <dbReference type="ARBA" id="ARBA00020218"/>
    </source>
</evidence>
<dbReference type="SUPFAM" id="SSF52768">
    <property type="entry name" value="Arginase/deacetylase"/>
    <property type="match status" value="1"/>
</dbReference>
<feature type="domain" description="Histone deacetylase" evidence="5">
    <location>
        <begin position="27"/>
        <end position="316"/>
    </location>
</feature>
<evidence type="ECO:0000256" key="1">
    <source>
        <dbReference type="ARBA" id="ARBA00005101"/>
    </source>
</evidence>
<protein>
    <recommendedName>
        <fullName evidence="3">Acetoin utilization protein AcuC</fullName>
    </recommendedName>
</protein>
<gene>
    <name evidence="6" type="primary">acuC</name>
    <name evidence="6" type="ORF">CENDO_01285</name>
</gene>
<evidence type="ECO:0000313" key="7">
    <source>
        <dbReference type="Proteomes" id="UP000296352"/>
    </source>
</evidence>
<evidence type="ECO:0000256" key="4">
    <source>
        <dbReference type="ARBA" id="ARBA00022627"/>
    </source>
</evidence>